<dbReference type="PANTHER" id="PTHR31806">
    <property type="entry name" value="PURINE-CYTOSINE PERMEASE FCY2-RELATED"/>
    <property type="match status" value="1"/>
</dbReference>
<comment type="subcellular location">
    <subcellularLocation>
        <location evidence="1">Membrane</location>
        <topology evidence="1">Multi-pass membrane protein</topology>
    </subcellularLocation>
</comment>
<evidence type="ECO:0000256" key="6">
    <source>
        <dbReference type="ARBA" id="ARBA00023136"/>
    </source>
</evidence>
<keyword evidence="3" id="KW-0813">Transport</keyword>
<comment type="caution">
    <text evidence="8">The sequence shown here is derived from an EMBL/GenBank/DDBJ whole genome shotgun (WGS) entry which is preliminary data.</text>
</comment>
<evidence type="ECO:0000256" key="5">
    <source>
        <dbReference type="ARBA" id="ARBA00022989"/>
    </source>
</evidence>
<dbReference type="EMBL" id="JBANRG010000084">
    <property type="protein sequence ID" value="KAK7437610.1"/>
    <property type="molecule type" value="Genomic_DNA"/>
</dbReference>
<evidence type="ECO:0000256" key="2">
    <source>
        <dbReference type="ARBA" id="ARBA00008974"/>
    </source>
</evidence>
<accession>A0ABR1IT56</accession>
<keyword evidence="5 7" id="KW-1133">Transmembrane helix</keyword>
<feature type="transmembrane region" description="Helical" evidence="7">
    <location>
        <begin position="71"/>
        <end position="94"/>
    </location>
</feature>
<evidence type="ECO:0000256" key="3">
    <source>
        <dbReference type="ARBA" id="ARBA00022448"/>
    </source>
</evidence>
<evidence type="ECO:0000256" key="4">
    <source>
        <dbReference type="ARBA" id="ARBA00022692"/>
    </source>
</evidence>
<comment type="similarity">
    <text evidence="2">Belongs to the purine-cytosine permease (2.A.39) family.</text>
</comment>
<feature type="transmembrane region" description="Helical" evidence="7">
    <location>
        <begin position="138"/>
        <end position="160"/>
    </location>
</feature>
<sequence>MADASKISVVQQAGIEEKDVDVVTSPQRRSREDPEVGKALTRRLLSWGVESRGIVPVPVEERTDTQFYKIFFIWFTGNFNILSFSTGTLGPAIFGLSTRDSCLVILFFNILCCLPPAYLATWGPKLGLRQMVQARFSFGYYGVIIPCVLNLVNLCGFCILDAILGGQTLASVADGDLSWT</sequence>
<keyword evidence="9" id="KW-1185">Reference proteome</keyword>
<dbReference type="Proteomes" id="UP001498398">
    <property type="component" value="Unassembled WGS sequence"/>
</dbReference>
<keyword evidence="4 7" id="KW-0812">Transmembrane</keyword>
<dbReference type="Gene3D" id="1.10.4160.10">
    <property type="entry name" value="Hydantoin permease"/>
    <property type="match status" value="1"/>
</dbReference>
<evidence type="ECO:0000256" key="1">
    <source>
        <dbReference type="ARBA" id="ARBA00004141"/>
    </source>
</evidence>
<evidence type="ECO:0000313" key="8">
    <source>
        <dbReference type="EMBL" id="KAK7437610.1"/>
    </source>
</evidence>
<feature type="transmembrane region" description="Helical" evidence="7">
    <location>
        <begin position="101"/>
        <end position="118"/>
    </location>
</feature>
<reference evidence="8 9" key="1">
    <citation type="submission" date="2024-01" db="EMBL/GenBank/DDBJ databases">
        <title>A draft genome for the cacao thread blight pathogen Marasmiellus scandens.</title>
        <authorList>
            <person name="Baruah I.K."/>
            <person name="Leung J."/>
            <person name="Bukari Y."/>
            <person name="Amoako-Attah I."/>
            <person name="Meinhardt L.W."/>
            <person name="Bailey B.A."/>
            <person name="Cohen S.P."/>
        </authorList>
    </citation>
    <scope>NUCLEOTIDE SEQUENCE [LARGE SCALE GENOMIC DNA]</scope>
    <source>
        <strain evidence="8 9">GH-19</strain>
    </source>
</reference>
<dbReference type="PANTHER" id="PTHR31806:SF5">
    <property type="entry name" value="PURINE-CYTOSINE PERMEASE FCY21"/>
    <property type="match status" value="1"/>
</dbReference>
<gene>
    <name evidence="8" type="ORF">VKT23_018509</name>
</gene>
<evidence type="ECO:0000313" key="9">
    <source>
        <dbReference type="Proteomes" id="UP001498398"/>
    </source>
</evidence>
<dbReference type="InterPro" id="IPR001248">
    <property type="entry name" value="Pur-cyt_permease"/>
</dbReference>
<protein>
    <submittedName>
        <fullName evidence="8">Uncharacterized protein</fullName>
    </submittedName>
</protein>
<evidence type="ECO:0000256" key="7">
    <source>
        <dbReference type="SAM" id="Phobius"/>
    </source>
</evidence>
<organism evidence="8 9">
    <name type="scientific">Marasmiellus scandens</name>
    <dbReference type="NCBI Taxonomy" id="2682957"/>
    <lineage>
        <taxon>Eukaryota</taxon>
        <taxon>Fungi</taxon>
        <taxon>Dikarya</taxon>
        <taxon>Basidiomycota</taxon>
        <taxon>Agaricomycotina</taxon>
        <taxon>Agaricomycetes</taxon>
        <taxon>Agaricomycetidae</taxon>
        <taxon>Agaricales</taxon>
        <taxon>Marasmiineae</taxon>
        <taxon>Omphalotaceae</taxon>
        <taxon>Marasmiellus</taxon>
    </lineage>
</organism>
<keyword evidence="6 7" id="KW-0472">Membrane</keyword>
<proteinExistence type="inferred from homology"/>
<dbReference type="Pfam" id="PF02133">
    <property type="entry name" value="Transp_cyt_pur"/>
    <property type="match status" value="1"/>
</dbReference>
<dbReference type="InterPro" id="IPR026030">
    <property type="entry name" value="Pur-cyt_permease_Fcy2/21/22"/>
</dbReference>
<name>A0ABR1IT56_9AGAR</name>